<keyword evidence="2 6" id="KW-0732">Signal</keyword>
<organism evidence="8 9">
    <name type="scientific">Idiomarina rhizosphaerae</name>
    <dbReference type="NCBI Taxonomy" id="2961572"/>
    <lineage>
        <taxon>Bacteria</taxon>
        <taxon>Pseudomonadati</taxon>
        <taxon>Pseudomonadota</taxon>
        <taxon>Gammaproteobacteria</taxon>
        <taxon>Alteromonadales</taxon>
        <taxon>Idiomarinaceae</taxon>
        <taxon>Idiomarina</taxon>
    </lineage>
</organism>
<keyword evidence="9" id="KW-1185">Reference proteome</keyword>
<proteinExistence type="inferred from homology"/>
<evidence type="ECO:0000259" key="7">
    <source>
        <dbReference type="Pfam" id="PF14200"/>
    </source>
</evidence>
<evidence type="ECO:0000256" key="5">
    <source>
        <dbReference type="RuleBase" id="RU361187"/>
    </source>
</evidence>
<dbReference type="GO" id="GO:0004553">
    <property type="term" value="F:hydrolase activity, hydrolyzing O-glycosyl compounds"/>
    <property type="evidence" value="ECO:0007669"/>
    <property type="project" value="InterPro"/>
</dbReference>
<dbReference type="Gene3D" id="2.80.10.50">
    <property type="match status" value="2"/>
</dbReference>
<dbReference type="RefSeq" id="WP_253616776.1">
    <property type="nucleotide sequence ID" value="NZ_JAMZDE010000001.1"/>
</dbReference>
<dbReference type="Gene3D" id="2.115.10.20">
    <property type="entry name" value="Glycosyl hydrolase domain, family 43"/>
    <property type="match status" value="1"/>
</dbReference>
<dbReference type="AlphaFoldDB" id="A0A9X2FT54"/>
<evidence type="ECO:0000256" key="6">
    <source>
        <dbReference type="SAM" id="SignalP"/>
    </source>
</evidence>
<dbReference type="Pfam" id="PF04616">
    <property type="entry name" value="Glyco_hydro_43"/>
    <property type="match status" value="1"/>
</dbReference>
<dbReference type="CDD" id="cd00161">
    <property type="entry name" value="beta-trefoil_Ricin-like"/>
    <property type="match status" value="1"/>
</dbReference>
<dbReference type="Pfam" id="PF14200">
    <property type="entry name" value="RicinB_lectin_2"/>
    <property type="match status" value="1"/>
</dbReference>
<dbReference type="PANTHER" id="PTHR43817:SF1">
    <property type="entry name" value="HYDROLASE, FAMILY 43, PUTATIVE (AFU_ORTHOLOGUE AFUA_3G01660)-RELATED"/>
    <property type="match status" value="1"/>
</dbReference>
<feature type="chain" id="PRO_5040738245" evidence="6">
    <location>
        <begin position="38"/>
        <end position="598"/>
    </location>
</feature>
<evidence type="ECO:0000256" key="1">
    <source>
        <dbReference type="ARBA" id="ARBA00009865"/>
    </source>
</evidence>
<name>A0A9X2FT54_9GAMM</name>
<comment type="caution">
    <text evidence="8">The sequence shown here is derived from an EMBL/GenBank/DDBJ whole genome shotgun (WGS) entry which is preliminary data.</text>
</comment>
<dbReference type="EMBL" id="JAMZDE010000001">
    <property type="protein sequence ID" value="MCP1338012.1"/>
    <property type="molecule type" value="Genomic_DNA"/>
</dbReference>
<dbReference type="SUPFAM" id="SSF50370">
    <property type="entry name" value="Ricin B-like lectins"/>
    <property type="match status" value="2"/>
</dbReference>
<reference evidence="8" key="1">
    <citation type="submission" date="2022-06" db="EMBL/GenBank/DDBJ databases">
        <title>Idiomarina rhizosphaerae M1R2S28.</title>
        <authorList>
            <person name="Sun J.-Q."/>
            <person name="Li L.-F."/>
        </authorList>
    </citation>
    <scope>NUCLEOTIDE SEQUENCE</scope>
    <source>
        <strain evidence="8">M1R2S28</strain>
    </source>
</reference>
<evidence type="ECO:0000313" key="8">
    <source>
        <dbReference type="EMBL" id="MCP1338012.1"/>
    </source>
</evidence>
<feature type="domain" description="Ricin B lectin" evidence="7">
    <location>
        <begin position="432"/>
        <end position="534"/>
    </location>
</feature>
<evidence type="ECO:0000256" key="2">
    <source>
        <dbReference type="ARBA" id="ARBA00022729"/>
    </source>
</evidence>
<dbReference type="PANTHER" id="PTHR43817">
    <property type="entry name" value="GLYCOSYL HYDROLASE"/>
    <property type="match status" value="1"/>
</dbReference>
<dbReference type="SUPFAM" id="SSF75005">
    <property type="entry name" value="Arabinanase/levansucrase/invertase"/>
    <property type="match status" value="1"/>
</dbReference>
<dbReference type="InterPro" id="IPR035992">
    <property type="entry name" value="Ricin_B-like_lectins"/>
</dbReference>
<dbReference type="InterPro" id="IPR006710">
    <property type="entry name" value="Glyco_hydro_43"/>
</dbReference>
<dbReference type="CDD" id="cd18820">
    <property type="entry name" value="GH43_LbAraf43-like"/>
    <property type="match status" value="1"/>
</dbReference>
<keyword evidence="4 5" id="KW-0326">Glycosidase</keyword>
<sequence length="598" mass="66497">MNKNKADENMVLGKFSSLKLKALVIAGFLLPAFGTYAEESAPDTFTNPIYENGADPWLEYFDGNYYLTTTTWTSQLVMRKSPTLAGLADAEPVYLWSETSAERCCNFWAYEFHRLKGPNGYRWYMMFTSGRQEDLGGQHLTVLESAGDDPMGPYTLKGSPMPDSWNIDGNYLQYDDKLYLLWSEWVNAGQEDEAQLNWIAEMENPWTITGERKVLTRPEYDWERSGRPVTEGAETLQRDGRTFVIYSASYCDTPDYKLGLIELTGNDPLNPNHWEKNPEPVFERGNGVYGPGHNGFFSSPDGTEDWIIYHGNSKETDGCSATRSLRAQPFTWNDDGTPNFGEPVPEGEPVNVPSGEDGPFKVTPQGTSFVIRNAADNQCLADADSTAECTDDNQWVIDPIGQGEFRLANAEGEFLTAADCGTDNSAWENKSCQKWQVSTGENGYLSFTNLESDETLQGQWQLSTNEPVVMQSRQSGKVASLKNNTLVQQNWVNEASQHWYIRGAEQGFVNFVNAANEKCLAIENNSLAAGATVTTGECASDAGQWRLQLHSSGAMEVISRHSGLTLDLASCGLKEGMSINQAPANDTLCQHFFIRQVQ</sequence>
<comment type="similarity">
    <text evidence="1 5">Belongs to the glycosyl hydrolase 43 family.</text>
</comment>
<dbReference type="InterPro" id="IPR023296">
    <property type="entry name" value="Glyco_hydro_beta-prop_sf"/>
</dbReference>
<gene>
    <name evidence="8" type="ORF">NJR55_00270</name>
</gene>
<dbReference type="PROSITE" id="PS50231">
    <property type="entry name" value="RICIN_B_LECTIN"/>
    <property type="match status" value="1"/>
</dbReference>
<evidence type="ECO:0000256" key="3">
    <source>
        <dbReference type="ARBA" id="ARBA00022801"/>
    </source>
</evidence>
<dbReference type="GO" id="GO:0005975">
    <property type="term" value="P:carbohydrate metabolic process"/>
    <property type="evidence" value="ECO:0007669"/>
    <property type="project" value="InterPro"/>
</dbReference>
<evidence type="ECO:0000256" key="4">
    <source>
        <dbReference type="ARBA" id="ARBA00023295"/>
    </source>
</evidence>
<feature type="signal peptide" evidence="6">
    <location>
        <begin position="1"/>
        <end position="37"/>
    </location>
</feature>
<dbReference type="Proteomes" id="UP001139474">
    <property type="component" value="Unassembled WGS sequence"/>
</dbReference>
<keyword evidence="3 5" id="KW-0378">Hydrolase</keyword>
<protein>
    <submittedName>
        <fullName evidence="8">Family 43 glycosylhydrolase</fullName>
    </submittedName>
</protein>
<dbReference type="InterPro" id="IPR000772">
    <property type="entry name" value="Ricin_B_lectin"/>
</dbReference>
<accession>A0A9X2FT54</accession>
<evidence type="ECO:0000313" key="9">
    <source>
        <dbReference type="Proteomes" id="UP001139474"/>
    </source>
</evidence>